<organism evidence="1 2">
    <name type="scientific">Gimesia fumaroli</name>
    <dbReference type="NCBI Taxonomy" id="2527976"/>
    <lineage>
        <taxon>Bacteria</taxon>
        <taxon>Pseudomonadati</taxon>
        <taxon>Planctomycetota</taxon>
        <taxon>Planctomycetia</taxon>
        <taxon>Planctomycetales</taxon>
        <taxon>Planctomycetaceae</taxon>
        <taxon>Gimesia</taxon>
    </lineage>
</organism>
<dbReference type="Proteomes" id="UP000318313">
    <property type="component" value="Chromosome"/>
</dbReference>
<dbReference type="InterPro" id="IPR013783">
    <property type="entry name" value="Ig-like_fold"/>
</dbReference>
<dbReference type="EMBL" id="CP037452">
    <property type="protein sequence ID" value="QDV49927.1"/>
    <property type="molecule type" value="Genomic_DNA"/>
</dbReference>
<dbReference type="Pfam" id="PF07610">
    <property type="entry name" value="DUF1573"/>
    <property type="match status" value="1"/>
</dbReference>
<dbReference type="AlphaFoldDB" id="A0A518I9Y6"/>
<sequence>MYRCFFLMLVLGCSDHVESKSKPEPLLEIKNVGKDFGTVLPGEPLTASIELKNVGEEKLKIQNLRTSCGCAPATIEQETLSQGEVTLIEVKMHAPQQPGTFNHMVLFETNDRRHKQVHLPLKGRAEWPIDAKPSMITVPTLRVGEAFSREIRIFRTDREKITGLSVKSSSEKIKVSQPVTRGLEQVVEISVATNEFGKIEGYLQISTPDSLRPTIIVPVTANIIEDTQVRPQKLLLGQKMMKEQVACEVVVILPEEDQLMDLSTDSSDWVIDTWKQSRINPQMIRVSFTMTLPSQAGYLRSQLHLRTKKSSQPLKVDLSCFLLAKAEPATIREKVQ</sequence>
<gene>
    <name evidence="1" type="ORF">Enr17x_19490</name>
</gene>
<dbReference type="InterPro" id="IPR011467">
    <property type="entry name" value="DUF1573"/>
</dbReference>
<dbReference type="Gene3D" id="2.60.40.10">
    <property type="entry name" value="Immunoglobulins"/>
    <property type="match status" value="1"/>
</dbReference>
<dbReference type="PANTHER" id="PTHR37833:SF1">
    <property type="entry name" value="SIGNAL PEPTIDE PROTEIN"/>
    <property type="match status" value="1"/>
</dbReference>
<evidence type="ECO:0008006" key="3">
    <source>
        <dbReference type="Google" id="ProtNLM"/>
    </source>
</evidence>
<name>A0A518I9Y6_9PLAN</name>
<dbReference type="PANTHER" id="PTHR37833">
    <property type="entry name" value="LIPOPROTEIN-RELATED"/>
    <property type="match status" value="1"/>
</dbReference>
<dbReference type="KEGG" id="gfm:Enr17x_19490"/>
<accession>A0A518I9Y6</accession>
<evidence type="ECO:0000313" key="2">
    <source>
        <dbReference type="Proteomes" id="UP000318313"/>
    </source>
</evidence>
<dbReference type="RefSeq" id="WP_145308055.1">
    <property type="nucleotide sequence ID" value="NZ_CP037452.1"/>
</dbReference>
<reference evidence="1 2" key="1">
    <citation type="submission" date="2019-03" db="EMBL/GenBank/DDBJ databases">
        <title>Deep-cultivation of Planctomycetes and their phenomic and genomic characterization uncovers novel biology.</title>
        <authorList>
            <person name="Wiegand S."/>
            <person name="Jogler M."/>
            <person name="Boedeker C."/>
            <person name="Pinto D."/>
            <person name="Vollmers J."/>
            <person name="Rivas-Marin E."/>
            <person name="Kohn T."/>
            <person name="Peeters S.H."/>
            <person name="Heuer A."/>
            <person name="Rast P."/>
            <person name="Oberbeckmann S."/>
            <person name="Bunk B."/>
            <person name="Jeske O."/>
            <person name="Meyerdierks A."/>
            <person name="Storesund J.E."/>
            <person name="Kallscheuer N."/>
            <person name="Luecker S."/>
            <person name="Lage O.M."/>
            <person name="Pohl T."/>
            <person name="Merkel B.J."/>
            <person name="Hornburger P."/>
            <person name="Mueller R.-W."/>
            <person name="Bruemmer F."/>
            <person name="Labrenz M."/>
            <person name="Spormann A.M."/>
            <person name="Op den Camp H."/>
            <person name="Overmann J."/>
            <person name="Amann R."/>
            <person name="Jetten M.S.M."/>
            <person name="Mascher T."/>
            <person name="Medema M.H."/>
            <person name="Devos D.P."/>
            <person name="Kaster A.-K."/>
            <person name="Ovreas L."/>
            <person name="Rohde M."/>
            <person name="Galperin M.Y."/>
            <person name="Jogler C."/>
        </authorList>
    </citation>
    <scope>NUCLEOTIDE SEQUENCE [LARGE SCALE GENOMIC DNA]</scope>
    <source>
        <strain evidence="1 2">Enr17</strain>
    </source>
</reference>
<keyword evidence="2" id="KW-1185">Reference proteome</keyword>
<protein>
    <recommendedName>
        <fullName evidence="3">DUF1573 domain-containing protein</fullName>
    </recommendedName>
</protein>
<evidence type="ECO:0000313" key="1">
    <source>
        <dbReference type="EMBL" id="QDV49927.1"/>
    </source>
</evidence>
<proteinExistence type="predicted"/>
<dbReference type="OrthoDB" id="273711at2"/>